<dbReference type="EMBL" id="RQVQ01000002">
    <property type="protein sequence ID" value="RRJ93165.1"/>
    <property type="molecule type" value="Genomic_DNA"/>
</dbReference>
<feature type="signal peptide" evidence="1">
    <location>
        <begin position="1"/>
        <end position="18"/>
    </location>
</feature>
<gene>
    <name evidence="2" type="ORF">EG240_01455</name>
</gene>
<keyword evidence="3" id="KW-1185">Reference proteome</keyword>
<accession>A0A3P3WDC8</accession>
<dbReference type="RefSeq" id="WP_125016670.1">
    <property type="nucleotide sequence ID" value="NZ_RQVQ01000002.1"/>
</dbReference>
<feature type="chain" id="PRO_5018023569" description="Outer membrane protein beta-barrel domain-containing protein" evidence="1">
    <location>
        <begin position="19"/>
        <end position="410"/>
    </location>
</feature>
<reference evidence="2 3" key="1">
    <citation type="submission" date="2018-11" db="EMBL/GenBank/DDBJ databases">
        <title>Flavobacterium sp. nov., YIM 102701-2 draft genome.</title>
        <authorList>
            <person name="Li G."/>
            <person name="Jiang Y."/>
        </authorList>
    </citation>
    <scope>NUCLEOTIDE SEQUENCE [LARGE SCALE GENOMIC DNA]</scope>
    <source>
        <strain evidence="2 3">YIM 102701-2</strain>
    </source>
</reference>
<name>A0A3P3WDC8_9FLAO</name>
<organism evidence="2 3">
    <name type="scientific">Paenimyroides tangerinum</name>
    <dbReference type="NCBI Taxonomy" id="2488728"/>
    <lineage>
        <taxon>Bacteria</taxon>
        <taxon>Pseudomonadati</taxon>
        <taxon>Bacteroidota</taxon>
        <taxon>Flavobacteriia</taxon>
        <taxon>Flavobacteriales</taxon>
        <taxon>Flavobacteriaceae</taxon>
        <taxon>Paenimyroides</taxon>
    </lineage>
</organism>
<evidence type="ECO:0008006" key="4">
    <source>
        <dbReference type="Google" id="ProtNLM"/>
    </source>
</evidence>
<comment type="caution">
    <text evidence="2">The sequence shown here is derived from an EMBL/GenBank/DDBJ whole genome shotgun (WGS) entry which is preliminary data.</text>
</comment>
<evidence type="ECO:0000313" key="2">
    <source>
        <dbReference type="EMBL" id="RRJ93165.1"/>
    </source>
</evidence>
<dbReference type="OrthoDB" id="921445at2"/>
<dbReference type="AlphaFoldDB" id="A0A3P3WDC8"/>
<proteinExistence type="predicted"/>
<protein>
    <recommendedName>
        <fullName evidence="4">Outer membrane protein beta-barrel domain-containing protein</fullName>
    </recommendedName>
</protein>
<dbReference type="Proteomes" id="UP000275719">
    <property type="component" value="Unassembled WGS sequence"/>
</dbReference>
<evidence type="ECO:0000313" key="3">
    <source>
        <dbReference type="Proteomes" id="UP000275719"/>
    </source>
</evidence>
<keyword evidence="1" id="KW-0732">Signal</keyword>
<sequence length="410" mass="47639">MKKTFLLFLLLFSLSTFAQNKSKQIEFTYANQKISGTLKNNFKNLIYEIEVKVDNKEVEKFLIEKMNDITIDNEAYISSLNDIDTNLSTNPSNFNNEPNPNFKKEWILLKFLVKGDYNLYSYELSNFTQFYFSSPTSKQIEPLIYKEYFINHRTTKANNQFQNQLYKDAPQPELGFLEYKKIEYKKDKLIKYFNKLNNYDLEKGITKTKFNFSIFGGVVLNKFDSNKIGRNTPQEALLYIIGYSENYYIKSTENYTSPTIGVAVEIPFSNKNQSAVFADASLSIYNQKFQIDRQYTENHPLGYSNINYELKSKVVLINAGYKHYFKIVENFEIYGEGGITLTNFINSKNIATWETENGKRSDSGFKSSTNFGGMLGVGLKFNNHYYVSARFKKPLETGNTMQIFTLGYTF</sequence>
<evidence type="ECO:0000256" key="1">
    <source>
        <dbReference type="SAM" id="SignalP"/>
    </source>
</evidence>